<dbReference type="PANTHER" id="PTHR32196:SF32">
    <property type="entry name" value="XYLOSE TRANSPORT SYSTEM PERMEASE PROTEIN XYLH"/>
    <property type="match status" value="1"/>
</dbReference>
<accession>A0A644WGS5</accession>
<sequence>MGRLNAASPMAGTNFELDAIGACYIGGASASGGIGTVAGAIIGGLIMGILNNGMSIVGVSIDWQQVVKGLVLLGAVAFDVYTKRRTAQ</sequence>
<dbReference type="EMBL" id="VSSQ01000888">
    <property type="protein sequence ID" value="MPM02671.1"/>
    <property type="molecule type" value="Genomic_DNA"/>
</dbReference>
<dbReference type="PANTHER" id="PTHR32196">
    <property type="entry name" value="ABC TRANSPORTER PERMEASE PROTEIN YPHD-RELATED-RELATED"/>
    <property type="match status" value="1"/>
</dbReference>
<name>A0A644WGS5_9ZZZZ</name>
<keyword evidence="4" id="KW-0997">Cell inner membrane</keyword>
<protein>
    <submittedName>
        <fullName evidence="10">Xylose transport system permease protein XylH</fullName>
    </submittedName>
</protein>
<dbReference type="AlphaFoldDB" id="A0A644WGS5"/>
<evidence type="ECO:0000256" key="4">
    <source>
        <dbReference type="ARBA" id="ARBA00022519"/>
    </source>
</evidence>
<keyword evidence="2" id="KW-0813">Transport</keyword>
<organism evidence="10">
    <name type="scientific">bioreactor metagenome</name>
    <dbReference type="NCBI Taxonomy" id="1076179"/>
    <lineage>
        <taxon>unclassified sequences</taxon>
        <taxon>metagenomes</taxon>
        <taxon>ecological metagenomes</taxon>
    </lineage>
</organism>
<evidence type="ECO:0000256" key="5">
    <source>
        <dbReference type="ARBA" id="ARBA00022597"/>
    </source>
</evidence>
<keyword evidence="8 9" id="KW-0472">Membrane</keyword>
<evidence type="ECO:0000256" key="8">
    <source>
        <dbReference type="ARBA" id="ARBA00023136"/>
    </source>
</evidence>
<proteinExistence type="predicted"/>
<comment type="subcellular location">
    <subcellularLocation>
        <location evidence="1">Cell membrane</location>
        <topology evidence="1">Multi-pass membrane protein</topology>
    </subcellularLocation>
</comment>
<evidence type="ECO:0000313" key="10">
    <source>
        <dbReference type="EMBL" id="MPM02671.1"/>
    </source>
</evidence>
<evidence type="ECO:0000256" key="7">
    <source>
        <dbReference type="ARBA" id="ARBA00022989"/>
    </source>
</evidence>
<gene>
    <name evidence="10" type="primary">xylH_3</name>
    <name evidence="10" type="ORF">SDC9_48926</name>
</gene>
<evidence type="ECO:0000256" key="1">
    <source>
        <dbReference type="ARBA" id="ARBA00004651"/>
    </source>
</evidence>
<evidence type="ECO:0000256" key="2">
    <source>
        <dbReference type="ARBA" id="ARBA00022448"/>
    </source>
</evidence>
<evidence type="ECO:0000256" key="6">
    <source>
        <dbReference type="ARBA" id="ARBA00022692"/>
    </source>
</evidence>
<evidence type="ECO:0000256" key="3">
    <source>
        <dbReference type="ARBA" id="ARBA00022475"/>
    </source>
</evidence>
<reference evidence="10" key="1">
    <citation type="submission" date="2019-08" db="EMBL/GenBank/DDBJ databases">
        <authorList>
            <person name="Kucharzyk K."/>
            <person name="Murdoch R.W."/>
            <person name="Higgins S."/>
            <person name="Loffler F."/>
        </authorList>
    </citation>
    <scope>NUCLEOTIDE SEQUENCE</scope>
</reference>
<dbReference type="GO" id="GO:0022857">
    <property type="term" value="F:transmembrane transporter activity"/>
    <property type="evidence" value="ECO:0007669"/>
    <property type="project" value="InterPro"/>
</dbReference>
<dbReference type="Pfam" id="PF02653">
    <property type="entry name" value="BPD_transp_2"/>
    <property type="match status" value="1"/>
</dbReference>
<keyword evidence="7 9" id="KW-1133">Transmembrane helix</keyword>
<dbReference type="GO" id="GO:0005886">
    <property type="term" value="C:plasma membrane"/>
    <property type="evidence" value="ECO:0007669"/>
    <property type="project" value="UniProtKB-SubCell"/>
</dbReference>
<comment type="caution">
    <text evidence="10">The sequence shown here is derived from an EMBL/GenBank/DDBJ whole genome shotgun (WGS) entry which is preliminary data.</text>
</comment>
<evidence type="ECO:0000256" key="9">
    <source>
        <dbReference type="SAM" id="Phobius"/>
    </source>
</evidence>
<dbReference type="InterPro" id="IPR001851">
    <property type="entry name" value="ABC_transp_permease"/>
</dbReference>
<feature type="transmembrane region" description="Helical" evidence="9">
    <location>
        <begin position="21"/>
        <end position="46"/>
    </location>
</feature>
<keyword evidence="3" id="KW-1003">Cell membrane</keyword>
<keyword evidence="6 9" id="KW-0812">Transmembrane</keyword>
<keyword evidence="5" id="KW-0762">Sugar transport</keyword>